<gene>
    <name evidence="2" type="ORF">MUO15_17205</name>
</gene>
<dbReference type="RefSeq" id="WP_245031241.1">
    <property type="nucleotide sequence ID" value="NZ_CP095075.1"/>
</dbReference>
<proteinExistence type="predicted"/>
<dbReference type="InterPro" id="IPR001296">
    <property type="entry name" value="Glyco_trans_1"/>
</dbReference>
<dbReference type="EMBL" id="CP095075">
    <property type="protein sequence ID" value="UOR11314.1"/>
    <property type="molecule type" value="Genomic_DNA"/>
</dbReference>
<dbReference type="Gene3D" id="3.40.50.2000">
    <property type="entry name" value="Glycogen Phosphorylase B"/>
    <property type="match status" value="2"/>
</dbReference>
<evidence type="ECO:0000259" key="1">
    <source>
        <dbReference type="Pfam" id="PF00534"/>
    </source>
</evidence>
<protein>
    <submittedName>
        <fullName evidence="2">Glycosyltransferase family 4 protein</fullName>
    </submittedName>
</protein>
<evidence type="ECO:0000313" key="2">
    <source>
        <dbReference type="EMBL" id="UOR11314.1"/>
    </source>
</evidence>
<accession>A0ABY4H9N8</accession>
<name>A0ABY4H9N8_9BACI</name>
<dbReference type="SUPFAM" id="SSF53756">
    <property type="entry name" value="UDP-Glycosyltransferase/glycogen phosphorylase"/>
    <property type="match status" value="1"/>
</dbReference>
<organism evidence="2 3">
    <name type="scientific">Halobacillus amylolyticus</name>
    <dbReference type="NCBI Taxonomy" id="2932259"/>
    <lineage>
        <taxon>Bacteria</taxon>
        <taxon>Bacillati</taxon>
        <taxon>Bacillota</taxon>
        <taxon>Bacilli</taxon>
        <taxon>Bacillales</taxon>
        <taxon>Bacillaceae</taxon>
        <taxon>Halobacillus</taxon>
    </lineage>
</organism>
<keyword evidence="3" id="KW-1185">Reference proteome</keyword>
<dbReference type="PANTHER" id="PTHR45947:SF3">
    <property type="entry name" value="SULFOQUINOVOSYL TRANSFERASE SQD2"/>
    <property type="match status" value="1"/>
</dbReference>
<evidence type="ECO:0000313" key="3">
    <source>
        <dbReference type="Proteomes" id="UP000830326"/>
    </source>
</evidence>
<dbReference type="CDD" id="cd03801">
    <property type="entry name" value="GT4_PimA-like"/>
    <property type="match status" value="1"/>
</dbReference>
<sequence length="383" mass="44150">MKKKVLIMADYYVPSIKGGGPIRSIKNLVDHLSDRIDFYIITNDRDLGNEQPFENIKTDEWLQVGKARVFYTNLSKLTWRKMFYLVAEVNYDVLYLNSFFSYKVSILPIMLNKIKKIPRTPIVMAPRGQFSPGALGLKSKRKRLYLKVAKGLGLYRNVTWHATTDIEKKDIEKVIGNTGTFKVSNNLTANYGELDYHKNILKKKGELKVVFISRVHPKKNLKKAIEFLKNVDGKIEFNIYGPLEDKPYWTECQNSIESLPENIKVSFNGVLDHDNIIDVFKVHHVFLFPTLGENFGHVISEAFIGGCPVIISDQTPWRGLEEYQVGWDIPLTEEEKFEEVLNYCVKMDNAHYKAFSERSFLYGKELSNKSCDKSDAYGVFDID</sequence>
<reference evidence="2" key="1">
    <citation type="submission" date="2022-04" db="EMBL/GenBank/DDBJ databases">
        <title>Halobacillus sp. isolated from saltern.</title>
        <authorList>
            <person name="Won M."/>
            <person name="Lee C.-M."/>
            <person name="Woen H.-Y."/>
            <person name="Kwon S.-W."/>
        </authorList>
    </citation>
    <scope>NUCLEOTIDE SEQUENCE</scope>
    <source>
        <strain evidence="2">SSHM10-5</strain>
    </source>
</reference>
<dbReference type="PANTHER" id="PTHR45947">
    <property type="entry name" value="SULFOQUINOVOSYL TRANSFERASE SQD2"/>
    <property type="match status" value="1"/>
</dbReference>
<dbReference type="InterPro" id="IPR050194">
    <property type="entry name" value="Glycosyltransferase_grp1"/>
</dbReference>
<dbReference type="Proteomes" id="UP000830326">
    <property type="component" value="Chromosome"/>
</dbReference>
<feature type="domain" description="Glycosyl transferase family 1" evidence="1">
    <location>
        <begin position="196"/>
        <end position="351"/>
    </location>
</feature>
<dbReference type="Pfam" id="PF00534">
    <property type="entry name" value="Glycos_transf_1"/>
    <property type="match status" value="1"/>
</dbReference>